<reference evidence="3 4" key="1">
    <citation type="submission" date="2016-11" db="EMBL/GenBank/DDBJ databases">
        <authorList>
            <person name="Jaros S."/>
            <person name="Januszkiewicz K."/>
            <person name="Wedrychowicz H."/>
        </authorList>
    </citation>
    <scope>NUCLEOTIDE SEQUENCE [LARGE SCALE GENOMIC DNA]</scope>
    <source>
        <strain evidence="3 4">DSM 25661</strain>
    </source>
</reference>
<organism evidence="3 4">
    <name type="scientific">Psychroflexus salarius</name>
    <dbReference type="NCBI Taxonomy" id="1155689"/>
    <lineage>
        <taxon>Bacteria</taxon>
        <taxon>Pseudomonadati</taxon>
        <taxon>Bacteroidota</taxon>
        <taxon>Flavobacteriia</taxon>
        <taxon>Flavobacteriales</taxon>
        <taxon>Flavobacteriaceae</taxon>
        <taxon>Psychroflexus</taxon>
    </lineage>
</organism>
<evidence type="ECO:0000256" key="2">
    <source>
        <dbReference type="SAM" id="SignalP"/>
    </source>
</evidence>
<name>A0A1M4Y2J7_9FLAO</name>
<dbReference type="STRING" id="1155689.SAMN05444278_11211"/>
<keyword evidence="2" id="KW-0732">Signal</keyword>
<accession>A0A1M4Y2J7</accession>
<feature type="chain" id="PRO_5009908387" evidence="2">
    <location>
        <begin position="23"/>
        <end position="307"/>
    </location>
</feature>
<dbReference type="EMBL" id="FQTW01000012">
    <property type="protein sequence ID" value="SHE99910.1"/>
    <property type="molecule type" value="Genomic_DNA"/>
</dbReference>
<protein>
    <submittedName>
        <fullName evidence="3">WD40-like Beta Propeller Repeat</fullName>
    </submittedName>
</protein>
<dbReference type="Pfam" id="PF07676">
    <property type="entry name" value="PD40"/>
    <property type="match status" value="2"/>
</dbReference>
<evidence type="ECO:0000256" key="1">
    <source>
        <dbReference type="ARBA" id="ARBA00009820"/>
    </source>
</evidence>
<dbReference type="InterPro" id="IPR011042">
    <property type="entry name" value="6-blade_b-propeller_TolB-like"/>
</dbReference>
<dbReference type="SUPFAM" id="SSF82171">
    <property type="entry name" value="DPP6 N-terminal domain-like"/>
    <property type="match status" value="1"/>
</dbReference>
<proteinExistence type="inferred from homology"/>
<dbReference type="PANTHER" id="PTHR36842">
    <property type="entry name" value="PROTEIN TOLB HOMOLOG"/>
    <property type="match status" value="1"/>
</dbReference>
<dbReference type="Gene3D" id="2.120.10.30">
    <property type="entry name" value="TolB, C-terminal domain"/>
    <property type="match status" value="1"/>
</dbReference>
<dbReference type="RefSeq" id="WP_083574526.1">
    <property type="nucleotide sequence ID" value="NZ_FQTW01000012.1"/>
</dbReference>
<keyword evidence="4" id="KW-1185">Reference proteome</keyword>
<dbReference type="AlphaFoldDB" id="A0A1M4Y2J7"/>
<dbReference type="OrthoDB" id="9809364at2"/>
<dbReference type="Proteomes" id="UP000184462">
    <property type="component" value="Unassembled WGS sequence"/>
</dbReference>
<sequence length="307" mass="34968">MIKTKYSLLLIYLIFASCTKKANQPFDWVNPSDNLQMLGEGKLSRFSADIYNFAFTIEGDTIFFHTTDRGDGKAGVAISTRTKSGWTQPKPAPFETENYDEGHVSMSPDGKHLIFTSDRTDDLKGEPKPADEFFVVSQSSGWTNAKRLTSTPKMSEKRGTLASDGTFYYWAYQRGSGMYFFKSQIDNNLHMAEPQDADKMLFENYKGENNPFIHPNKNYMLFAVYGKDDGYGKEDIYISKRKDDSWTRPKNLGNLINTNGNDTSPFVSPDGKYLFFVSDRLTSKSDTLENRNIYVIKTSHIKVFNQT</sequence>
<evidence type="ECO:0000313" key="4">
    <source>
        <dbReference type="Proteomes" id="UP000184462"/>
    </source>
</evidence>
<gene>
    <name evidence="3" type="ORF">SAMN05444278_11211</name>
</gene>
<feature type="signal peptide" evidence="2">
    <location>
        <begin position="1"/>
        <end position="22"/>
    </location>
</feature>
<evidence type="ECO:0000313" key="3">
    <source>
        <dbReference type="EMBL" id="SHE99910.1"/>
    </source>
</evidence>
<comment type="similarity">
    <text evidence="1">Belongs to the TolB family.</text>
</comment>
<dbReference type="InterPro" id="IPR011659">
    <property type="entry name" value="WD40"/>
</dbReference>
<dbReference type="PROSITE" id="PS51257">
    <property type="entry name" value="PROKAR_LIPOPROTEIN"/>
    <property type="match status" value="1"/>
</dbReference>